<name>A0A8S1MXM5_9CILI</name>
<proteinExistence type="predicted"/>
<keyword evidence="2" id="KW-1185">Reference proteome</keyword>
<sequence>MDQSDFQKDLIESEEAFIEQFDRNSANFHHGNPTVVPIGGQRIPDSMPTMYPEQDLQNYFNPQEQDFGPEYKQLMQYKEVLDLLKKSLNKISAHHEALLRNQESLKKSENQVQIQKFQGLIDNERSNLKNTIQQLEGYSKFVLQQARFQNRYNDLLQILSLAMKTYNTKEELFEFGTLIKNMTSLIFKDNQKLTEDIKQIKKQKK</sequence>
<reference evidence="1" key="1">
    <citation type="submission" date="2021-01" db="EMBL/GenBank/DDBJ databases">
        <authorList>
            <consortium name="Genoscope - CEA"/>
            <person name="William W."/>
        </authorList>
    </citation>
    <scope>NUCLEOTIDE SEQUENCE</scope>
</reference>
<dbReference type="OrthoDB" id="17620at2759"/>
<comment type="caution">
    <text evidence="1">The sequence shown here is derived from an EMBL/GenBank/DDBJ whole genome shotgun (WGS) entry which is preliminary data.</text>
</comment>
<dbReference type="AlphaFoldDB" id="A0A8S1MXM5"/>
<dbReference type="Proteomes" id="UP000692954">
    <property type="component" value="Unassembled WGS sequence"/>
</dbReference>
<evidence type="ECO:0000313" key="2">
    <source>
        <dbReference type="Proteomes" id="UP000692954"/>
    </source>
</evidence>
<gene>
    <name evidence="1" type="ORF">PSON_ATCC_30995.1.T0420247</name>
</gene>
<dbReference type="EMBL" id="CAJJDN010000042">
    <property type="protein sequence ID" value="CAD8081843.1"/>
    <property type="molecule type" value="Genomic_DNA"/>
</dbReference>
<organism evidence="1 2">
    <name type="scientific">Paramecium sonneborni</name>
    <dbReference type="NCBI Taxonomy" id="65129"/>
    <lineage>
        <taxon>Eukaryota</taxon>
        <taxon>Sar</taxon>
        <taxon>Alveolata</taxon>
        <taxon>Ciliophora</taxon>
        <taxon>Intramacronucleata</taxon>
        <taxon>Oligohymenophorea</taxon>
        <taxon>Peniculida</taxon>
        <taxon>Parameciidae</taxon>
        <taxon>Paramecium</taxon>
    </lineage>
</organism>
<evidence type="ECO:0000313" key="1">
    <source>
        <dbReference type="EMBL" id="CAD8081843.1"/>
    </source>
</evidence>
<protein>
    <submittedName>
        <fullName evidence="1">Uncharacterized protein</fullName>
    </submittedName>
</protein>
<accession>A0A8S1MXM5</accession>